<reference evidence="3" key="1">
    <citation type="journal article" date="2012" name="Nature">
        <title>A physical, genetic and functional sequence assembly of the barley genome.</title>
        <authorList>
            <consortium name="The International Barley Genome Sequencing Consortium"/>
            <person name="Mayer K.F."/>
            <person name="Waugh R."/>
            <person name="Brown J.W."/>
            <person name="Schulman A."/>
            <person name="Langridge P."/>
            <person name="Platzer M."/>
            <person name="Fincher G.B."/>
            <person name="Muehlbauer G.J."/>
            <person name="Sato K."/>
            <person name="Close T.J."/>
            <person name="Wise R.P."/>
            <person name="Stein N."/>
        </authorList>
    </citation>
    <scope>NUCLEOTIDE SEQUENCE [LARGE SCALE GENOMIC DNA]</scope>
    <source>
        <strain evidence="3">cv. Morex</strain>
    </source>
</reference>
<proteinExistence type="predicted"/>
<keyword evidence="1" id="KW-0732">Signal</keyword>
<reference evidence="2" key="2">
    <citation type="submission" date="2020-10" db="EMBL/GenBank/DDBJ databases">
        <authorList>
            <person name="Scholz U."/>
            <person name="Mascher M."/>
            <person name="Fiebig A."/>
        </authorList>
    </citation>
    <scope>NUCLEOTIDE SEQUENCE [LARGE SCALE GENOMIC DNA]</scope>
    <source>
        <strain evidence="2">cv. Morex</strain>
    </source>
</reference>
<name>A0A8I6X7J0_HORVV</name>
<dbReference type="AlphaFoldDB" id="A0A8I6X7J0"/>
<reference evidence="2" key="3">
    <citation type="submission" date="2022-01" db="UniProtKB">
        <authorList>
            <consortium name="EnsemblPlants"/>
        </authorList>
    </citation>
    <scope>IDENTIFICATION</scope>
    <source>
        <strain evidence="2">subsp. vulgare</strain>
    </source>
</reference>
<dbReference type="EnsemblPlants" id="HORVU.MOREX.r3.1HG0068280.1">
    <property type="protein sequence ID" value="HORVU.MOREX.r3.1HG0068280.1.CDS1"/>
    <property type="gene ID" value="HORVU.MOREX.r3.1HG0068280"/>
</dbReference>
<feature type="signal peptide" evidence="1">
    <location>
        <begin position="1"/>
        <end position="30"/>
    </location>
</feature>
<dbReference type="Gramene" id="HORVU.MOREX.r3.1HG0068280.1">
    <property type="protein sequence ID" value="HORVU.MOREX.r3.1HG0068280.1.CDS1"/>
    <property type="gene ID" value="HORVU.MOREX.r3.1HG0068280"/>
</dbReference>
<feature type="chain" id="PRO_5035257390" evidence="1">
    <location>
        <begin position="31"/>
        <end position="94"/>
    </location>
</feature>
<evidence type="ECO:0000313" key="3">
    <source>
        <dbReference type="Proteomes" id="UP000011116"/>
    </source>
</evidence>
<evidence type="ECO:0000256" key="1">
    <source>
        <dbReference type="SAM" id="SignalP"/>
    </source>
</evidence>
<organism evidence="2 3">
    <name type="scientific">Hordeum vulgare subsp. vulgare</name>
    <name type="common">Domesticated barley</name>
    <dbReference type="NCBI Taxonomy" id="112509"/>
    <lineage>
        <taxon>Eukaryota</taxon>
        <taxon>Viridiplantae</taxon>
        <taxon>Streptophyta</taxon>
        <taxon>Embryophyta</taxon>
        <taxon>Tracheophyta</taxon>
        <taxon>Spermatophyta</taxon>
        <taxon>Magnoliopsida</taxon>
        <taxon>Liliopsida</taxon>
        <taxon>Poales</taxon>
        <taxon>Poaceae</taxon>
        <taxon>BOP clade</taxon>
        <taxon>Pooideae</taxon>
        <taxon>Triticodae</taxon>
        <taxon>Triticeae</taxon>
        <taxon>Hordeinae</taxon>
        <taxon>Hordeum</taxon>
    </lineage>
</organism>
<dbReference type="Gramene" id="HORVU.MOREX.r2.1HG0054720.1">
    <property type="protein sequence ID" value="HORVU.MOREX.r2.1HG0054720.1.CDS.1"/>
    <property type="gene ID" value="HORVU.MOREX.r2.1HG0054720"/>
</dbReference>
<sequence length="94" mass="9501">MGMRGNISSRLCALLLLLLCVAAHFQGASCRGGGGHGVGGHGGRGGDGGRWRGGGAGMPWSYRHSAAAEPCARGGVDWRVSGCAILAAALVRWL</sequence>
<dbReference type="Proteomes" id="UP000011116">
    <property type="component" value="Chromosome 1H"/>
</dbReference>
<protein>
    <submittedName>
        <fullName evidence="2">Uncharacterized protein</fullName>
    </submittedName>
</protein>
<evidence type="ECO:0000313" key="2">
    <source>
        <dbReference type="EnsemblPlants" id="HORVU.MOREX.r3.1HG0068280.1.CDS1"/>
    </source>
</evidence>
<accession>A0A8I6X7J0</accession>
<keyword evidence="3" id="KW-1185">Reference proteome</keyword>